<evidence type="ECO:0000313" key="1">
    <source>
        <dbReference type="EMBL" id="SHL65294.1"/>
    </source>
</evidence>
<evidence type="ECO:0000313" key="2">
    <source>
        <dbReference type="Proteomes" id="UP000184386"/>
    </source>
</evidence>
<organism evidence="1 2">
    <name type="scientific">Anaerocolumna jejuensis DSM 15929</name>
    <dbReference type="NCBI Taxonomy" id="1121322"/>
    <lineage>
        <taxon>Bacteria</taxon>
        <taxon>Bacillati</taxon>
        <taxon>Bacillota</taxon>
        <taxon>Clostridia</taxon>
        <taxon>Lachnospirales</taxon>
        <taxon>Lachnospiraceae</taxon>
        <taxon>Anaerocolumna</taxon>
    </lineage>
</organism>
<dbReference type="RefSeq" id="WP_073280292.1">
    <property type="nucleotide sequence ID" value="NZ_FRAC01000042.1"/>
</dbReference>
<reference evidence="1 2" key="1">
    <citation type="submission" date="2016-11" db="EMBL/GenBank/DDBJ databases">
        <authorList>
            <person name="Jaros S."/>
            <person name="Januszkiewicz K."/>
            <person name="Wedrychowicz H."/>
        </authorList>
    </citation>
    <scope>NUCLEOTIDE SEQUENCE [LARGE SCALE GENOMIC DNA]</scope>
    <source>
        <strain evidence="1 2">DSM 15929</strain>
    </source>
</reference>
<dbReference type="EMBL" id="FRAC01000042">
    <property type="protein sequence ID" value="SHL65294.1"/>
    <property type="molecule type" value="Genomic_DNA"/>
</dbReference>
<dbReference type="STRING" id="1121322.SAMN02745136_05394"/>
<dbReference type="AlphaFoldDB" id="A0A1M7CDC1"/>
<sequence>MKIIYTVGGVLNKGFVGQISYTVCLDKEYREMDIAFTFDKQHYTHITEEAETEFIAACKGEYESEIREKEQIINTLKGMKTEIHTIATMNDAFIGGVHKQLTERHMHYSCEYTSEGCLPQESLQGVIRLTLVVFNVILDDTHYEVTLSVNGEEKGGSHV</sequence>
<name>A0A1M7CDC1_9FIRM</name>
<dbReference type="Pfam" id="PF20374">
    <property type="entry name" value="DUF6669"/>
    <property type="match status" value="1"/>
</dbReference>
<keyword evidence="2" id="KW-1185">Reference proteome</keyword>
<dbReference type="OrthoDB" id="1973144at2"/>
<protein>
    <submittedName>
        <fullName evidence="1">Uncharacterized protein</fullName>
    </submittedName>
</protein>
<dbReference type="InterPro" id="IPR046610">
    <property type="entry name" value="DUF6669"/>
</dbReference>
<proteinExistence type="predicted"/>
<gene>
    <name evidence="1" type="ORF">SAMN02745136_05394</name>
</gene>
<accession>A0A1M7CDC1</accession>
<dbReference type="Proteomes" id="UP000184386">
    <property type="component" value="Unassembled WGS sequence"/>
</dbReference>